<evidence type="ECO:0000313" key="3">
    <source>
        <dbReference type="Proteomes" id="UP000256541"/>
    </source>
</evidence>
<reference evidence="2 3" key="1">
    <citation type="submission" date="2017-04" db="EMBL/GenBank/DDBJ databases">
        <title>Comparative genome analysis of Subtercola boreus.</title>
        <authorList>
            <person name="Cho Y.-J."/>
            <person name="Cho A."/>
            <person name="Kim O.-S."/>
            <person name="Lee J.-I."/>
        </authorList>
    </citation>
    <scope>NUCLEOTIDE SEQUENCE [LARGE SCALE GENOMIC DNA]</scope>
    <source>
        <strain evidence="2 3">P27479</strain>
    </source>
</reference>
<dbReference type="Proteomes" id="UP000256541">
    <property type="component" value="Unassembled WGS sequence"/>
</dbReference>
<proteinExistence type="predicted"/>
<gene>
    <name evidence="2" type="ORF">B7R22_00735</name>
</gene>
<keyword evidence="1" id="KW-0472">Membrane</keyword>
<comment type="caution">
    <text evidence="2">The sequence shown here is derived from an EMBL/GenBank/DDBJ whole genome shotgun (WGS) entry which is preliminary data.</text>
</comment>
<feature type="transmembrane region" description="Helical" evidence="1">
    <location>
        <begin position="20"/>
        <end position="43"/>
    </location>
</feature>
<sequence>MIDHGLRMGELILAMVLRRLILWILVPLEALGSGAGLPASGAIDESGEAVRALQTPAAQAGRCGQRRRLS</sequence>
<evidence type="ECO:0000256" key="1">
    <source>
        <dbReference type="SAM" id="Phobius"/>
    </source>
</evidence>
<organism evidence="2 3">
    <name type="scientific">Subtercola boreus</name>
    <dbReference type="NCBI Taxonomy" id="120213"/>
    <lineage>
        <taxon>Bacteria</taxon>
        <taxon>Bacillati</taxon>
        <taxon>Actinomycetota</taxon>
        <taxon>Actinomycetes</taxon>
        <taxon>Micrococcales</taxon>
        <taxon>Microbacteriaceae</taxon>
        <taxon>Subtercola</taxon>
    </lineage>
</organism>
<protein>
    <submittedName>
        <fullName evidence="2">Uncharacterized protein</fullName>
    </submittedName>
</protein>
<dbReference type="EMBL" id="NBXB01000003">
    <property type="protein sequence ID" value="RFA17381.1"/>
    <property type="molecule type" value="Genomic_DNA"/>
</dbReference>
<keyword evidence="1" id="KW-0812">Transmembrane</keyword>
<accession>A0A3E0W633</accession>
<keyword evidence="1" id="KW-1133">Transmembrane helix</keyword>
<evidence type="ECO:0000313" key="2">
    <source>
        <dbReference type="EMBL" id="RFA17381.1"/>
    </source>
</evidence>
<dbReference type="AlphaFoldDB" id="A0A3E0W633"/>
<name>A0A3E0W633_9MICO</name>